<keyword evidence="1" id="KW-1133">Transmembrane helix</keyword>
<reference evidence="2" key="1">
    <citation type="submission" date="2020-08" db="EMBL/GenBank/DDBJ databases">
        <title>Sequencing the genomes of 1000 actinobacteria strains.</title>
        <authorList>
            <person name="Klenk H.-P."/>
        </authorList>
    </citation>
    <scope>NUCLEOTIDE SEQUENCE</scope>
    <source>
        <strain evidence="2">DSM 10695</strain>
    </source>
</reference>
<feature type="transmembrane region" description="Helical" evidence="1">
    <location>
        <begin position="56"/>
        <end position="82"/>
    </location>
</feature>
<protein>
    <submittedName>
        <fullName evidence="2">Uncharacterized protein</fullName>
    </submittedName>
</protein>
<proteinExistence type="predicted"/>
<comment type="caution">
    <text evidence="2">The sequence shown here is derived from an EMBL/GenBank/DDBJ whole genome shotgun (WGS) entry which is preliminary data.</text>
</comment>
<keyword evidence="1" id="KW-0472">Membrane</keyword>
<keyword evidence="3" id="KW-1185">Reference proteome</keyword>
<gene>
    <name evidence="2" type="ORF">HD592_002002</name>
</gene>
<dbReference type="AlphaFoldDB" id="A0A923IXV7"/>
<organism evidence="2 3">
    <name type="scientific">Schaalia hyovaginalis</name>
    <dbReference type="NCBI Taxonomy" id="29316"/>
    <lineage>
        <taxon>Bacteria</taxon>
        <taxon>Bacillati</taxon>
        <taxon>Actinomycetota</taxon>
        <taxon>Actinomycetes</taxon>
        <taxon>Actinomycetales</taxon>
        <taxon>Actinomycetaceae</taxon>
        <taxon>Schaalia</taxon>
    </lineage>
</organism>
<evidence type="ECO:0000313" key="3">
    <source>
        <dbReference type="Proteomes" id="UP000617426"/>
    </source>
</evidence>
<dbReference type="EMBL" id="JACHMK010000001">
    <property type="protein sequence ID" value="MBB6335437.1"/>
    <property type="molecule type" value="Genomic_DNA"/>
</dbReference>
<evidence type="ECO:0000313" key="2">
    <source>
        <dbReference type="EMBL" id="MBB6335437.1"/>
    </source>
</evidence>
<accession>A0A923IXV7</accession>
<sequence>MRRLSGLLTVLLQSVRRLRFLITGQIHTAAPPASCAELHEIARDQLVMVLAAALEPHLGCVAAFIANLLVAALADALSRVATGVRKWRRSRRR</sequence>
<keyword evidence="1" id="KW-0812">Transmembrane</keyword>
<name>A0A923IXV7_9ACTO</name>
<evidence type="ECO:0000256" key="1">
    <source>
        <dbReference type="SAM" id="Phobius"/>
    </source>
</evidence>
<dbReference type="Proteomes" id="UP000617426">
    <property type="component" value="Unassembled WGS sequence"/>
</dbReference>
<dbReference type="RefSeq" id="WP_184453792.1">
    <property type="nucleotide sequence ID" value="NZ_JACHMK010000001.1"/>
</dbReference>